<feature type="transmembrane region" description="Helical" evidence="5">
    <location>
        <begin position="352"/>
        <end position="375"/>
    </location>
</feature>
<feature type="transmembrane region" description="Helical" evidence="5">
    <location>
        <begin position="387"/>
        <end position="408"/>
    </location>
</feature>
<evidence type="ECO:0000256" key="3">
    <source>
        <dbReference type="ARBA" id="ARBA00047591"/>
    </source>
</evidence>
<keyword evidence="6" id="KW-0732">Signal</keyword>
<evidence type="ECO:0000313" key="10">
    <source>
        <dbReference type="Proteomes" id="UP000559027"/>
    </source>
</evidence>
<evidence type="ECO:0000256" key="5">
    <source>
        <dbReference type="SAM" id="Phobius"/>
    </source>
</evidence>
<feature type="transmembrane region" description="Helical" evidence="5">
    <location>
        <begin position="465"/>
        <end position="484"/>
    </location>
</feature>
<evidence type="ECO:0008006" key="11">
    <source>
        <dbReference type="Google" id="ProtNLM"/>
    </source>
</evidence>
<dbReference type="InterPro" id="IPR049326">
    <property type="entry name" value="Rhodopsin_dom_fungi"/>
</dbReference>
<dbReference type="Pfam" id="PF01764">
    <property type="entry name" value="Lipase_3"/>
    <property type="match status" value="1"/>
</dbReference>
<dbReference type="SUPFAM" id="SSF53474">
    <property type="entry name" value="alpha/beta-Hydrolases"/>
    <property type="match status" value="1"/>
</dbReference>
<feature type="transmembrane region" description="Helical" evidence="5">
    <location>
        <begin position="496"/>
        <end position="520"/>
    </location>
</feature>
<dbReference type="OrthoDB" id="426718at2759"/>
<feature type="chain" id="PRO_5034485171" description="Lipase" evidence="6">
    <location>
        <begin position="21"/>
        <end position="572"/>
    </location>
</feature>
<dbReference type="Proteomes" id="UP000559027">
    <property type="component" value="Unassembled WGS sequence"/>
</dbReference>
<comment type="similarity">
    <text evidence="2">Belongs to the AB hydrolase superfamily. Lipase family. Class 3 subfamily.</text>
</comment>
<dbReference type="InterPro" id="IPR029058">
    <property type="entry name" value="AB_hydrolase_fold"/>
</dbReference>
<evidence type="ECO:0000259" key="8">
    <source>
        <dbReference type="Pfam" id="PF20684"/>
    </source>
</evidence>
<dbReference type="GO" id="GO:0006629">
    <property type="term" value="P:lipid metabolic process"/>
    <property type="evidence" value="ECO:0007669"/>
    <property type="project" value="InterPro"/>
</dbReference>
<evidence type="ECO:0000256" key="4">
    <source>
        <dbReference type="ARBA" id="ARBA00048461"/>
    </source>
</evidence>
<dbReference type="Pfam" id="PF20684">
    <property type="entry name" value="Fung_rhodopsin"/>
    <property type="match status" value="1"/>
</dbReference>
<protein>
    <recommendedName>
        <fullName evidence="11">Lipase</fullName>
    </recommendedName>
</protein>
<proteinExistence type="inferred from homology"/>
<feature type="signal peptide" evidence="6">
    <location>
        <begin position="1"/>
        <end position="20"/>
    </location>
</feature>
<feature type="transmembrane region" description="Helical" evidence="5">
    <location>
        <begin position="319"/>
        <end position="340"/>
    </location>
</feature>
<dbReference type="InterPro" id="IPR002921">
    <property type="entry name" value="Fungal_lipase-type"/>
</dbReference>
<feature type="domain" description="Rhodopsin" evidence="8">
    <location>
        <begin position="351"/>
        <end position="514"/>
    </location>
</feature>
<evidence type="ECO:0000313" key="9">
    <source>
        <dbReference type="EMBL" id="KAF5361739.1"/>
    </source>
</evidence>
<evidence type="ECO:0000256" key="2">
    <source>
        <dbReference type="ARBA" id="ARBA00043996"/>
    </source>
</evidence>
<dbReference type="PANTHER" id="PTHR45856">
    <property type="entry name" value="ALPHA/BETA-HYDROLASES SUPERFAMILY PROTEIN"/>
    <property type="match status" value="1"/>
</dbReference>
<evidence type="ECO:0000259" key="7">
    <source>
        <dbReference type="Pfam" id="PF01764"/>
    </source>
</evidence>
<dbReference type="PANTHER" id="PTHR45856:SF25">
    <property type="entry name" value="FUNGAL LIPASE-LIKE DOMAIN-CONTAINING PROTEIN"/>
    <property type="match status" value="1"/>
</dbReference>
<comment type="caution">
    <text evidence="9">The sequence shown here is derived from an EMBL/GenBank/DDBJ whole genome shotgun (WGS) entry which is preliminary data.</text>
</comment>
<organism evidence="9 10">
    <name type="scientific">Leucocoprinus leucothites</name>
    <dbReference type="NCBI Taxonomy" id="201217"/>
    <lineage>
        <taxon>Eukaryota</taxon>
        <taxon>Fungi</taxon>
        <taxon>Dikarya</taxon>
        <taxon>Basidiomycota</taxon>
        <taxon>Agaricomycotina</taxon>
        <taxon>Agaricomycetes</taxon>
        <taxon>Agaricomycetidae</taxon>
        <taxon>Agaricales</taxon>
        <taxon>Agaricineae</taxon>
        <taxon>Agaricaceae</taxon>
        <taxon>Leucocoprinus</taxon>
    </lineage>
</organism>
<evidence type="ECO:0000256" key="1">
    <source>
        <dbReference type="ARBA" id="ARBA00023157"/>
    </source>
</evidence>
<dbReference type="Gene3D" id="3.40.50.1820">
    <property type="entry name" value="alpha/beta hydrolase"/>
    <property type="match status" value="1"/>
</dbReference>
<comment type="catalytic activity">
    <reaction evidence="3">
        <text>a diacylglycerol + H2O = a monoacylglycerol + a fatty acid + H(+)</text>
        <dbReference type="Rhea" id="RHEA:32731"/>
        <dbReference type="ChEBI" id="CHEBI:15377"/>
        <dbReference type="ChEBI" id="CHEBI:15378"/>
        <dbReference type="ChEBI" id="CHEBI:17408"/>
        <dbReference type="ChEBI" id="CHEBI:18035"/>
        <dbReference type="ChEBI" id="CHEBI:28868"/>
    </reaction>
</comment>
<dbReference type="AlphaFoldDB" id="A0A8H5GB81"/>
<comment type="catalytic activity">
    <reaction evidence="4">
        <text>a monoacylglycerol + H2O = glycerol + a fatty acid + H(+)</text>
        <dbReference type="Rhea" id="RHEA:15245"/>
        <dbReference type="ChEBI" id="CHEBI:15377"/>
        <dbReference type="ChEBI" id="CHEBI:15378"/>
        <dbReference type="ChEBI" id="CHEBI:17408"/>
        <dbReference type="ChEBI" id="CHEBI:17754"/>
        <dbReference type="ChEBI" id="CHEBI:28868"/>
    </reaction>
</comment>
<feature type="domain" description="Fungal lipase-type" evidence="7">
    <location>
        <begin position="102"/>
        <end position="241"/>
    </location>
</feature>
<keyword evidence="10" id="KW-1185">Reference proteome</keyword>
<evidence type="ECO:0000256" key="6">
    <source>
        <dbReference type="SAM" id="SignalP"/>
    </source>
</evidence>
<reference evidence="9 10" key="1">
    <citation type="journal article" date="2020" name="ISME J.">
        <title>Uncovering the hidden diversity of litter-decomposition mechanisms in mushroom-forming fungi.</title>
        <authorList>
            <person name="Floudas D."/>
            <person name="Bentzer J."/>
            <person name="Ahren D."/>
            <person name="Johansson T."/>
            <person name="Persson P."/>
            <person name="Tunlid A."/>
        </authorList>
    </citation>
    <scope>NUCLEOTIDE SEQUENCE [LARGE SCALE GENOMIC DNA]</scope>
    <source>
        <strain evidence="9 10">CBS 146.42</strain>
    </source>
</reference>
<keyword evidence="5" id="KW-0812">Transmembrane</keyword>
<keyword evidence="5" id="KW-1133">Transmembrane helix</keyword>
<accession>A0A8H5GB81</accession>
<gene>
    <name evidence="9" type="ORF">D9756_002146</name>
</gene>
<name>A0A8H5GB81_9AGAR</name>
<keyword evidence="5" id="KW-0472">Membrane</keyword>
<keyword evidence="1" id="KW-1015">Disulfide bond</keyword>
<dbReference type="EMBL" id="JAACJO010000002">
    <property type="protein sequence ID" value="KAF5361739.1"/>
    <property type="molecule type" value="Genomic_DNA"/>
</dbReference>
<sequence>MAHPLLQFATLLLGASTVAAAPLDLTTRAGTFSTVSTTDFDRFTPFTFFAASAYCPPDKTQGWTCGANCDANPNFQPTAAGGDGSEIQFWYVGFDPDLSTVVVAHQGTDPHDLQSLLTDADFIPDDLDENLFPGISQDIKVHNGFRDEHAKTAQDVLAAVQQTMQDHSTNKVTVVGHSLGGALGLLDAVFLPLQIPGVDLEMISYGQPRVGNQAFADFVDTNVKITRITSRKDLVPILPGRFLSFKHASGELHIQEDGTIVSCPGQDNDDSRCSTGDAKNIFKASVDDHFGGISERPEYTSYLARLGTMHEIENSIGVLAAYVAIGSALCSVVHLSIVFVSPYQSDFGVARFYLLIILYYTILWSARLSAIFSIIRIVRATTQRVRHLFWIVALFVFFWVLLTIQIFWECEPHKDWKYQTIPRCNFSEAVPACHIISDVSGDAILLLVPIRLFTAIREKKLRTRLILIFGISVMTTFGSIPHLAVVFNQKALLPNIIAGVVETSISLLVCNFPVLFTAIFKLQGQADPPTSPDDIVDFQTNTTFEGPVPAATLANDTCITKSSSGIIPVEVA</sequence>
<dbReference type="CDD" id="cd00519">
    <property type="entry name" value="Lipase_3"/>
    <property type="match status" value="1"/>
</dbReference>
<dbReference type="InterPro" id="IPR051218">
    <property type="entry name" value="Sec_MonoDiacylglyc_Lipase"/>
</dbReference>